<protein>
    <submittedName>
        <fullName evidence="2">Uncharacterized protein</fullName>
    </submittedName>
</protein>
<evidence type="ECO:0000313" key="2">
    <source>
        <dbReference type="EMBL" id="TNN43351.1"/>
    </source>
</evidence>
<keyword evidence="3" id="KW-1185">Reference proteome</keyword>
<name>A0A4Z2FQT4_9TELE</name>
<feature type="region of interest" description="Disordered" evidence="1">
    <location>
        <begin position="91"/>
        <end position="111"/>
    </location>
</feature>
<comment type="caution">
    <text evidence="2">The sequence shown here is derived from an EMBL/GenBank/DDBJ whole genome shotgun (WGS) entry which is preliminary data.</text>
</comment>
<evidence type="ECO:0000256" key="1">
    <source>
        <dbReference type="SAM" id="MobiDB-lite"/>
    </source>
</evidence>
<evidence type="ECO:0000313" key="3">
    <source>
        <dbReference type="Proteomes" id="UP000314294"/>
    </source>
</evidence>
<feature type="compositionally biased region" description="Basic and acidic residues" evidence="1">
    <location>
        <begin position="94"/>
        <end position="108"/>
    </location>
</feature>
<accession>A0A4Z2FQT4</accession>
<dbReference type="EMBL" id="SRLO01000973">
    <property type="protein sequence ID" value="TNN43351.1"/>
    <property type="molecule type" value="Genomic_DNA"/>
</dbReference>
<dbReference type="Proteomes" id="UP000314294">
    <property type="component" value="Unassembled WGS sequence"/>
</dbReference>
<proteinExistence type="predicted"/>
<sequence>MDCVPAAITHLTHASNAGHNGVVKEIKLLSCFTEEEVNLIVIAHWVALGQALLYVRRANKGRLGGADVGEVESKEDLPGANVQRVVLFTEEEGDRGGERGSKRKEEGKTVYQSVTGREAAKQLQTAYTCEVEACKPSS</sequence>
<organism evidence="2 3">
    <name type="scientific">Liparis tanakae</name>
    <name type="common">Tanaka's snailfish</name>
    <dbReference type="NCBI Taxonomy" id="230148"/>
    <lineage>
        <taxon>Eukaryota</taxon>
        <taxon>Metazoa</taxon>
        <taxon>Chordata</taxon>
        <taxon>Craniata</taxon>
        <taxon>Vertebrata</taxon>
        <taxon>Euteleostomi</taxon>
        <taxon>Actinopterygii</taxon>
        <taxon>Neopterygii</taxon>
        <taxon>Teleostei</taxon>
        <taxon>Neoteleostei</taxon>
        <taxon>Acanthomorphata</taxon>
        <taxon>Eupercaria</taxon>
        <taxon>Perciformes</taxon>
        <taxon>Cottioidei</taxon>
        <taxon>Cottales</taxon>
        <taxon>Liparidae</taxon>
        <taxon>Liparis</taxon>
    </lineage>
</organism>
<gene>
    <name evidence="2" type="ORF">EYF80_046458</name>
</gene>
<reference evidence="2 3" key="1">
    <citation type="submission" date="2019-03" db="EMBL/GenBank/DDBJ databases">
        <title>First draft genome of Liparis tanakae, snailfish: a comprehensive survey of snailfish specific genes.</title>
        <authorList>
            <person name="Kim W."/>
            <person name="Song I."/>
            <person name="Jeong J.-H."/>
            <person name="Kim D."/>
            <person name="Kim S."/>
            <person name="Ryu S."/>
            <person name="Song J.Y."/>
            <person name="Lee S.K."/>
        </authorList>
    </citation>
    <scope>NUCLEOTIDE SEQUENCE [LARGE SCALE GENOMIC DNA]</scope>
    <source>
        <tissue evidence="2">Muscle</tissue>
    </source>
</reference>
<dbReference type="AlphaFoldDB" id="A0A4Z2FQT4"/>